<organism evidence="1 2">
    <name type="scientific">Lentinus brumalis</name>
    <dbReference type="NCBI Taxonomy" id="2498619"/>
    <lineage>
        <taxon>Eukaryota</taxon>
        <taxon>Fungi</taxon>
        <taxon>Dikarya</taxon>
        <taxon>Basidiomycota</taxon>
        <taxon>Agaricomycotina</taxon>
        <taxon>Agaricomycetes</taxon>
        <taxon>Polyporales</taxon>
        <taxon>Polyporaceae</taxon>
        <taxon>Lentinus</taxon>
    </lineage>
</organism>
<sequence>MSIILSFNATALLHACSDEEAVTRTVEHDLEALCWVLVHAVYAHALDNAKGTEEHQRLRSEYGELFSAISAERLLFLRRQALGGSRNPTDPDSRFKGIRVLTQAVESVDDDLAGFLELVWDLLRGAQPPEYRRADLNVRSKYRQHFPRNEVPEHSSSKLSHATLLEYTGLVLDSKSE</sequence>
<evidence type="ECO:0000313" key="1">
    <source>
        <dbReference type="EMBL" id="RDX49508.1"/>
    </source>
</evidence>
<proteinExistence type="predicted"/>
<dbReference type="OrthoDB" id="2755751at2759"/>
<dbReference type="AlphaFoldDB" id="A0A371DAF5"/>
<accession>A0A371DAF5</accession>
<dbReference type="EMBL" id="KZ857405">
    <property type="protein sequence ID" value="RDX49508.1"/>
    <property type="molecule type" value="Genomic_DNA"/>
</dbReference>
<evidence type="ECO:0008006" key="3">
    <source>
        <dbReference type="Google" id="ProtNLM"/>
    </source>
</evidence>
<dbReference type="STRING" id="139420.A0A371DAF5"/>
<dbReference type="Proteomes" id="UP000256964">
    <property type="component" value="Unassembled WGS sequence"/>
</dbReference>
<name>A0A371DAF5_9APHY</name>
<keyword evidence="2" id="KW-1185">Reference proteome</keyword>
<gene>
    <name evidence="1" type="ORF">OH76DRAFT_1403754</name>
</gene>
<reference evidence="1 2" key="1">
    <citation type="journal article" date="2018" name="Biotechnol. Biofuels">
        <title>Integrative visual omics of the white-rot fungus Polyporus brumalis exposes the biotechnological potential of its oxidative enzymes for delignifying raw plant biomass.</title>
        <authorList>
            <person name="Miyauchi S."/>
            <person name="Rancon A."/>
            <person name="Drula E."/>
            <person name="Hage H."/>
            <person name="Chaduli D."/>
            <person name="Favel A."/>
            <person name="Grisel S."/>
            <person name="Henrissat B."/>
            <person name="Herpoel-Gimbert I."/>
            <person name="Ruiz-Duenas F.J."/>
            <person name="Chevret D."/>
            <person name="Hainaut M."/>
            <person name="Lin J."/>
            <person name="Wang M."/>
            <person name="Pangilinan J."/>
            <person name="Lipzen A."/>
            <person name="Lesage-Meessen L."/>
            <person name="Navarro D."/>
            <person name="Riley R."/>
            <person name="Grigoriev I.V."/>
            <person name="Zhou S."/>
            <person name="Raouche S."/>
            <person name="Rosso M.N."/>
        </authorList>
    </citation>
    <scope>NUCLEOTIDE SEQUENCE [LARGE SCALE GENOMIC DNA]</scope>
    <source>
        <strain evidence="1 2">BRFM 1820</strain>
    </source>
</reference>
<evidence type="ECO:0000313" key="2">
    <source>
        <dbReference type="Proteomes" id="UP000256964"/>
    </source>
</evidence>
<protein>
    <recommendedName>
        <fullName evidence="3">Fungal-type protein kinase domain-containing protein</fullName>
    </recommendedName>
</protein>